<dbReference type="EMBL" id="JBHRXX010000002">
    <property type="protein sequence ID" value="MFC3683003.1"/>
    <property type="molecule type" value="Genomic_DNA"/>
</dbReference>
<dbReference type="RefSeq" id="WP_382171783.1">
    <property type="nucleotide sequence ID" value="NZ_JBHRXX010000002.1"/>
</dbReference>
<dbReference type="InterPro" id="IPR011986">
    <property type="entry name" value="Xdiol_dOase_LigA"/>
</dbReference>
<name>A0ABV7W158_9BURK</name>
<dbReference type="Gene3D" id="1.10.700.10">
    <property type="entry name" value="Dioxygenase LigAB, LigA subunit"/>
    <property type="match status" value="1"/>
</dbReference>
<feature type="domain" description="Extradiol ring-cleavage dioxygenase LigAB LigA subunit" evidence="1">
    <location>
        <begin position="18"/>
        <end position="89"/>
    </location>
</feature>
<evidence type="ECO:0000313" key="3">
    <source>
        <dbReference type="Proteomes" id="UP001595729"/>
    </source>
</evidence>
<keyword evidence="3" id="KW-1185">Reference proteome</keyword>
<dbReference type="InterPro" id="IPR036622">
    <property type="entry name" value="LigA_sf"/>
</dbReference>
<gene>
    <name evidence="2" type="ORF">ACFOPI_05320</name>
</gene>
<dbReference type="SUPFAM" id="SSF48076">
    <property type="entry name" value="LigA subunit of an aromatic-ring-opening dioxygenase LigAB"/>
    <property type="match status" value="1"/>
</dbReference>
<organism evidence="2 3">
    <name type="scientific">Hydrogenophaga luteola</name>
    <dbReference type="NCBI Taxonomy" id="1591122"/>
    <lineage>
        <taxon>Bacteria</taxon>
        <taxon>Pseudomonadati</taxon>
        <taxon>Pseudomonadota</taxon>
        <taxon>Betaproteobacteria</taxon>
        <taxon>Burkholderiales</taxon>
        <taxon>Comamonadaceae</taxon>
        <taxon>Hydrogenophaga</taxon>
    </lineage>
</organism>
<comment type="caution">
    <text evidence="2">The sequence shown here is derived from an EMBL/GenBank/DDBJ whole genome shotgun (WGS) entry which is preliminary data.</text>
</comment>
<dbReference type="Proteomes" id="UP001595729">
    <property type="component" value="Unassembled WGS sequence"/>
</dbReference>
<dbReference type="Pfam" id="PF07746">
    <property type="entry name" value="LigA"/>
    <property type="match status" value="1"/>
</dbReference>
<evidence type="ECO:0000259" key="1">
    <source>
        <dbReference type="Pfam" id="PF07746"/>
    </source>
</evidence>
<protein>
    <submittedName>
        <fullName evidence="2">Subunit of meta cleavage enzyme</fullName>
    </submittedName>
</protein>
<sequence length="106" mass="11723">MTQSNWRQIMPTAEAYWMNRVLYDIHHVDSHLQRYKADPDAYMAEVPLAAPMKAAIRDNDIGAMYLAGVNPLLLRAHCLGLQISEATFVASLRAVGQDANGEASHG</sequence>
<evidence type="ECO:0000313" key="2">
    <source>
        <dbReference type="EMBL" id="MFC3683003.1"/>
    </source>
</evidence>
<proteinExistence type="predicted"/>
<reference evidence="3" key="1">
    <citation type="journal article" date="2019" name="Int. J. Syst. Evol. Microbiol.">
        <title>The Global Catalogue of Microorganisms (GCM) 10K type strain sequencing project: providing services to taxonomists for standard genome sequencing and annotation.</title>
        <authorList>
            <consortium name="The Broad Institute Genomics Platform"/>
            <consortium name="The Broad Institute Genome Sequencing Center for Infectious Disease"/>
            <person name="Wu L."/>
            <person name="Ma J."/>
        </authorList>
    </citation>
    <scope>NUCLEOTIDE SEQUENCE [LARGE SCALE GENOMIC DNA]</scope>
    <source>
        <strain evidence="3">KCTC 42501</strain>
    </source>
</reference>
<accession>A0ABV7W158</accession>